<keyword evidence="3" id="KW-1185">Reference proteome</keyword>
<organism evidence="2 3">
    <name type="scientific">Candidatus Nitrospira nitrosa</name>
    <dbReference type="NCBI Taxonomy" id="1742972"/>
    <lineage>
        <taxon>Bacteria</taxon>
        <taxon>Pseudomonadati</taxon>
        <taxon>Nitrospirota</taxon>
        <taxon>Nitrospiria</taxon>
        <taxon>Nitrospirales</taxon>
        <taxon>Nitrospiraceae</taxon>
        <taxon>Nitrospira</taxon>
    </lineage>
</organism>
<evidence type="ECO:0000313" key="3">
    <source>
        <dbReference type="Proteomes" id="UP000199032"/>
    </source>
</evidence>
<dbReference type="STRING" id="1742972.COMA1_40432"/>
<sequence length="82" mass="8999">MKDDLRSEYDLTKLKKVGRGKYYKQAMAGTNLVLVDPDLAKVFPDSASVNRALRVLCDAAGKSAQPSRRSTQKSAPQKRSTA</sequence>
<evidence type="ECO:0000256" key="1">
    <source>
        <dbReference type="SAM" id="MobiDB-lite"/>
    </source>
</evidence>
<dbReference type="EMBL" id="CZQA01000010">
    <property type="protein sequence ID" value="CUS38141.1"/>
    <property type="molecule type" value="Genomic_DNA"/>
</dbReference>
<proteinExistence type="predicted"/>
<evidence type="ECO:0000313" key="2">
    <source>
        <dbReference type="EMBL" id="CUS38141.1"/>
    </source>
</evidence>
<name>A0A0S4LN58_9BACT</name>
<dbReference type="OrthoDB" id="532567at2"/>
<feature type="compositionally biased region" description="Polar residues" evidence="1">
    <location>
        <begin position="64"/>
        <end position="82"/>
    </location>
</feature>
<protein>
    <submittedName>
        <fullName evidence="2">Uncharacterized protein</fullName>
    </submittedName>
</protein>
<feature type="region of interest" description="Disordered" evidence="1">
    <location>
        <begin position="59"/>
        <end position="82"/>
    </location>
</feature>
<gene>
    <name evidence="2" type="ORF">COMA1_40432</name>
</gene>
<dbReference type="RefSeq" id="WP_090750608.1">
    <property type="nucleotide sequence ID" value="NZ_CZQA01000010.1"/>
</dbReference>
<dbReference type="Proteomes" id="UP000199032">
    <property type="component" value="Unassembled WGS sequence"/>
</dbReference>
<reference evidence="2 3" key="1">
    <citation type="submission" date="2015-10" db="EMBL/GenBank/DDBJ databases">
        <authorList>
            <person name="Gilbert D.G."/>
        </authorList>
    </citation>
    <scope>NUCLEOTIDE SEQUENCE [LARGE SCALE GENOMIC DNA]</scope>
    <source>
        <strain evidence="2">COMA1</strain>
    </source>
</reference>
<accession>A0A0S4LN58</accession>
<dbReference type="AlphaFoldDB" id="A0A0S4LN58"/>